<sequence length="352" mass="41075">MKKKYIVHEYPKLVKEYDKEKNSIPVEEIYSGYLEPIWWKCEKGHEWQSLVRNRTVRNHGCIYCNGQVPIVGGNDLRTKYPLVAKEWHPTKNGELTPQQLMAGSGKKVWWMCKKGHEWEAIIYTRTYGCGCPYCSGRSAIRGENDFETLQKELASEWHPIKNGQLKPCDFKEKSNKRVWWQCKEGHEWTDPICERVIYKKKCPFCSNVAVIPNQNSFKALEPKAASYWDYERNGDLRPDSLFPHSNKVVNWTCGKHEWEETLGAMTKRKACPYCSKTRLSEEDSAFNKYPELLSEYDHEKNVGININSISEGSNKMLWWKCKKGHHWIAPTERRVKGSACPYCTGKKSIYSI</sequence>
<feature type="domain" description="Treble clef zinc finger" evidence="1">
    <location>
        <begin position="84"/>
        <end position="137"/>
    </location>
</feature>
<feature type="domain" description="Treble clef zinc finger" evidence="1">
    <location>
        <begin position="153"/>
        <end position="207"/>
    </location>
</feature>
<dbReference type="PANTHER" id="PTHR37317">
    <property type="entry name" value="BLR8090 PROTEIN"/>
    <property type="match status" value="1"/>
</dbReference>
<dbReference type="EMBL" id="JBHUKY010000031">
    <property type="protein sequence ID" value="MFD2411701.1"/>
    <property type="molecule type" value="Genomic_DNA"/>
</dbReference>
<proteinExistence type="predicted"/>
<dbReference type="Pfam" id="PF14311">
    <property type="entry name" value="DUF4379"/>
    <property type="match status" value="5"/>
</dbReference>
<evidence type="ECO:0000313" key="2">
    <source>
        <dbReference type="EMBL" id="MFD2411701.1"/>
    </source>
</evidence>
<dbReference type="InterPro" id="IPR025487">
    <property type="entry name" value="DUF4379"/>
</dbReference>
<reference evidence="3" key="1">
    <citation type="journal article" date="2019" name="Int. J. Syst. Evol. Microbiol.">
        <title>The Global Catalogue of Microorganisms (GCM) 10K type strain sequencing project: providing services to taxonomists for standard genome sequencing and annotation.</title>
        <authorList>
            <consortium name="The Broad Institute Genomics Platform"/>
            <consortium name="The Broad Institute Genome Sequencing Center for Infectious Disease"/>
            <person name="Wu L."/>
            <person name="Ma J."/>
        </authorList>
    </citation>
    <scope>NUCLEOTIDE SEQUENCE [LARGE SCALE GENOMIC DNA]</scope>
    <source>
        <strain evidence="3">CCM 8725</strain>
    </source>
</reference>
<dbReference type="PANTHER" id="PTHR37317:SF1">
    <property type="entry name" value="ZINC-RIBBON DOMAIN-CONTAINING PROTEIN-RELATED"/>
    <property type="match status" value="1"/>
</dbReference>
<feature type="domain" description="Treble clef zinc finger" evidence="1">
    <location>
        <begin position="225"/>
        <end position="276"/>
    </location>
</feature>
<dbReference type="RefSeq" id="WP_209988596.1">
    <property type="nucleotide sequence ID" value="NZ_JBHUKY010000031.1"/>
</dbReference>
<gene>
    <name evidence="2" type="ORF">ACFSX3_17570</name>
</gene>
<organism evidence="2 3">
    <name type="scientific">Paenibacillus rhizoplanae</name>
    <dbReference type="NCBI Taxonomy" id="1917181"/>
    <lineage>
        <taxon>Bacteria</taxon>
        <taxon>Bacillati</taxon>
        <taxon>Bacillota</taxon>
        <taxon>Bacilli</taxon>
        <taxon>Bacillales</taxon>
        <taxon>Paenibacillaceae</taxon>
        <taxon>Paenibacillus</taxon>
    </lineage>
</organism>
<feature type="domain" description="Treble clef zinc finger" evidence="1">
    <location>
        <begin position="13"/>
        <end position="66"/>
    </location>
</feature>
<evidence type="ECO:0000259" key="1">
    <source>
        <dbReference type="Pfam" id="PF14311"/>
    </source>
</evidence>
<protein>
    <submittedName>
        <fullName evidence="2">Zinc-ribbon domain-containing protein</fullName>
    </submittedName>
</protein>
<dbReference type="Proteomes" id="UP001597448">
    <property type="component" value="Unassembled WGS sequence"/>
</dbReference>
<accession>A0ABW5FCQ7</accession>
<keyword evidence="3" id="KW-1185">Reference proteome</keyword>
<comment type="caution">
    <text evidence="2">The sequence shown here is derived from an EMBL/GenBank/DDBJ whole genome shotgun (WGS) entry which is preliminary data.</text>
</comment>
<name>A0ABW5FCQ7_9BACL</name>
<evidence type="ECO:0000313" key="3">
    <source>
        <dbReference type="Proteomes" id="UP001597448"/>
    </source>
</evidence>
<feature type="domain" description="Treble clef zinc finger" evidence="1">
    <location>
        <begin position="292"/>
        <end position="346"/>
    </location>
</feature>